<accession>A0A4Y2DY95</accession>
<reference evidence="1 2" key="1">
    <citation type="journal article" date="2019" name="Sci. Rep.">
        <title>Orb-weaving spider Araneus ventricosus genome elucidates the spidroin gene catalogue.</title>
        <authorList>
            <person name="Kono N."/>
            <person name="Nakamura H."/>
            <person name="Ohtoshi R."/>
            <person name="Moran D.A.P."/>
            <person name="Shinohara A."/>
            <person name="Yoshida Y."/>
            <person name="Fujiwara M."/>
            <person name="Mori M."/>
            <person name="Tomita M."/>
            <person name="Arakawa K."/>
        </authorList>
    </citation>
    <scope>NUCLEOTIDE SEQUENCE [LARGE SCALE GENOMIC DNA]</scope>
</reference>
<gene>
    <name evidence="1" type="ORF">AVEN_32844_1</name>
</gene>
<proteinExistence type="predicted"/>
<evidence type="ECO:0000313" key="1">
    <source>
        <dbReference type="EMBL" id="GBM21853.1"/>
    </source>
</evidence>
<evidence type="ECO:0000313" key="2">
    <source>
        <dbReference type="Proteomes" id="UP000499080"/>
    </source>
</evidence>
<name>A0A4Y2DY95_ARAVE</name>
<sequence>MRSRLISCLLLHLGYGNSGGRHVVIRTSSARGRAVATRTPVPMRQLLERLSFNVSDEGRTGVGLLRLCSEYVYGTKRTSSIFELYSSIVYA</sequence>
<dbReference type="AlphaFoldDB" id="A0A4Y2DY95"/>
<dbReference type="EMBL" id="BGPR01000468">
    <property type="protein sequence ID" value="GBM21853.1"/>
    <property type="molecule type" value="Genomic_DNA"/>
</dbReference>
<comment type="caution">
    <text evidence="1">The sequence shown here is derived from an EMBL/GenBank/DDBJ whole genome shotgun (WGS) entry which is preliminary data.</text>
</comment>
<organism evidence="1 2">
    <name type="scientific">Araneus ventricosus</name>
    <name type="common">Orbweaver spider</name>
    <name type="synonym">Epeira ventricosa</name>
    <dbReference type="NCBI Taxonomy" id="182803"/>
    <lineage>
        <taxon>Eukaryota</taxon>
        <taxon>Metazoa</taxon>
        <taxon>Ecdysozoa</taxon>
        <taxon>Arthropoda</taxon>
        <taxon>Chelicerata</taxon>
        <taxon>Arachnida</taxon>
        <taxon>Araneae</taxon>
        <taxon>Araneomorphae</taxon>
        <taxon>Entelegynae</taxon>
        <taxon>Araneoidea</taxon>
        <taxon>Araneidae</taxon>
        <taxon>Araneus</taxon>
    </lineage>
</organism>
<dbReference type="Proteomes" id="UP000499080">
    <property type="component" value="Unassembled WGS sequence"/>
</dbReference>
<keyword evidence="2" id="KW-1185">Reference proteome</keyword>
<protein>
    <submittedName>
        <fullName evidence="1">Uncharacterized protein</fullName>
    </submittedName>
</protein>